<evidence type="ECO:0000256" key="1">
    <source>
        <dbReference type="SAM" id="Phobius"/>
    </source>
</evidence>
<feature type="transmembrane region" description="Helical" evidence="1">
    <location>
        <begin position="217"/>
        <end position="240"/>
    </location>
</feature>
<comment type="caution">
    <text evidence="2">The sequence shown here is derived from an EMBL/GenBank/DDBJ whole genome shotgun (WGS) entry which is preliminary data.</text>
</comment>
<gene>
    <name evidence="2" type="ORF">BWQ96_07440</name>
</gene>
<dbReference type="AlphaFoldDB" id="A0A2V3IL84"/>
<dbReference type="EMBL" id="NBIV01000148">
    <property type="protein sequence ID" value="PXF42846.1"/>
    <property type="molecule type" value="Genomic_DNA"/>
</dbReference>
<keyword evidence="3" id="KW-1185">Reference proteome</keyword>
<name>A0A2V3IL84_9FLOR</name>
<dbReference type="Proteomes" id="UP000247409">
    <property type="component" value="Unassembled WGS sequence"/>
</dbReference>
<organism evidence="2 3">
    <name type="scientific">Gracilariopsis chorda</name>
    <dbReference type="NCBI Taxonomy" id="448386"/>
    <lineage>
        <taxon>Eukaryota</taxon>
        <taxon>Rhodophyta</taxon>
        <taxon>Florideophyceae</taxon>
        <taxon>Rhodymeniophycidae</taxon>
        <taxon>Gracilariales</taxon>
        <taxon>Gracilariaceae</taxon>
        <taxon>Gracilariopsis</taxon>
    </lineage>
</organism>
<keyword evidence="1" id="KW-1133">Transmembrane helix</keyword>
<evidence type="ECO:0000313" key="2">
    <source>
        <dbReference type="EMBL" id="PXF42846.1"/>
    </source>
</evidence>
<keyword evidence="1" id="KW-0812">Transmembrane</keyword>
<accession>A0A2V3IL84</accession>
<proteinExistence type="predicted"/>
<evidence type="ECO:0000313" key="3">
    <source>
        <dbReference type="Proteomes" id="UP000247409"/>
    </source>
</evidence>
<keyword evidence="1" id="KW-0472">Membrane</keyword>
<protein>
    <submittedName>
        <fullName evidence="2">Uncharacterized protein</fullName>
    </submittedName>
</protein>
<sequence>MHFNTGGKILRVGRTGQNLDALLVEDEEYSHGHAHLLKESFIEAKINVSSPRGNYKVDINAWDFLENTTGYPEDLTAHYSTIVRNATYLPTIQITEGPLYFVICIFGHGTENYMKCAFGKCAVPRVDLPYSRFRLVRGNCSVAFLERSTAKSGIFRGFEPEASSLRYLDLAFGHVDVSFLGQGSIMINDLAITLQSKPCGDTYVAYLPPSNISRTSVVIVCALGITALASCVAAIMSLFITRHTFNWNGSYQRVVSLAASSEQMRVFGRNDFAAVATADVVIEERPTHHGKGLCVRIVPTDATSNPVPKASRKLLQ</sequence>
<reference evidence="2 3" key="1">
    <citation type="journal article" date="2018" name="Mol. Biol. Evol.">
        <title>Analysis of the draft genome of the red seaweed Gracilariopsis chorda provides insights into genome size evolution in Rhodophyta.</title>
        <authorList>
            <person name="Lee J."/>
            <person name="Yang E.C."/>
            <person name="Graf L."/>
            <person name="Yang J.H."/>
            <person name="Qiu H."/>
            <person name="Zel Zion U."/>
            <person name="Chan C.X."/>
            <person name="Stephens T.G."/>
            <person name="Weber A.P.M."/>
            <person name="Boo G.H."/>
            <person name="Boo S.M."/>
            <person name="Kim K.M."/>
            <person name="Shin Y."/>
            <person name="Jung M."/>
            <person name="Lee S.J."/>
            <person name="Yim H.S."/>
            <person name="Lee J.H."/>
            <person name="Bhattacharya D."/>
            <person name="Yoon H.S."/>
        </authorList>
    </citation>
    <scope>NUCLEOTIDE SEQUENCE [LARGE SCALE GENOMIC DNA]</scope>
    <source>
        <strain evidence="2 3">SKKU-2015</strain>
        <tissue evidence="2">Whole body</tissue>
    </source>
</reference>